<accession>A0A2K9P2Q9</accession>
<reference evidence="4 5" key="1">
    <citation type="submission" date="2017-04" db="EMBL/GenBank/DDBJ databases">
        <title>Monoglobus pectinilyticus 14 draft genome.</title>
        <authorList>
            <person name="Kim C."/>
            <person name="Rosendale D.I."/>
            <person name="Kelly W.J."/>
            <person name="Tannock G.W."/>
            <person name="Patchett M.L."/>
            <person name="Jordens J.Z."/>
        </authorList>
    </citation>
    <scope>NUCLEOTIDE SEQUENCE [LARGE SCALE GENOMIC DNA]</scope>
    <source>
        <strain evidence="4 5">14</strain>
    </source>
</reference>
<dbReference type="AlphaFoldDB" id="A0A2K9P2Q9"/>
<gene>
    <name evidence="4" type="ORF">B9O19_01384</name>
</gene>
<organism evidence="4 5">
    <name type="scientific">Monoglobus pectinilyticus</name>
    <dbReference type="NCBI Taxonomy" id="1981510"/>
    <lineage>
        <taxon>Bacteria</taxon>
        <taxon>Bacillati</taxon>
        <taxon>Bacillota</taxon>
        <taxon>Clostridia</taxon>
        <taxon>Monoglobales</taxon>
        <taxon>Monoglobaceae</taxon>
        <taxon>Monoglobus</taxon>
    </lineage>
</organism>
<evidence type="ECO:0000313" key="5">
    <source>
        <dbReference type="Proteomes" id="UP000235589"/>
    </source>
</evidence>
<dbReference type="InterPro" id="IPR007394">
    <property type="entry name" value="UPF0122"/>
</dbReference>
<dbReference type="PANTHER" id="PTHR40083:SF1">
    <property type="entry name" value="UPF0122 PROTEIN YLXM"/>
    <property type="match status" value="1"/>
</dbReference>
<dbReference type="RefSeq" id="WP_102365745.1">
    <property type="nucleotide sequence ID" value="NZ_CP020991.1"/>
</dbReference>
<dbReference type="PANTHER" id="PTHR40083">
    <property type="entry name" value="UPF0122 PROTEIN CBO2450/CLC_2298"/>
    <property type="match status" value="1"/>
</dbReference>
<dbReference type="KEGG" id="mpec:B9O19_01384"/>
<dbReference type="Gene3D" id="1.10.10.10">
    <property type="entry name" value="Winged helix-like DNA-binding domain superfamily/Winged helix DNA-binding domain"/>
    <property type="match status" value="1"/>
</dbReference>
<evidence type="ECO:0000256" key="2">
    <source>
        <dbReference type="ARBA" id="ARBA00024764"/>
    </source>
</evidence>
<dbReference type="SUPFAM" id="SSF88659">
    <property type="entry name" value="Sigma3 and sigma4 domains of RNA polymerase sigma factors"/>
    <property type="match status" value="1"/>
</dbReference>
<dbReference type="OrthoDB" id="6392at2"/>
<evidence type="ECO:0000256" key="1">
    <source>
        <dbReference type="ARBA" id="ARBA00008720"/>
    </source>
</evidence>
<proteinExistence type="inferred from homology"/>
<dbReference type="GeneID" id="98062783"/>
<name>A0A2K9P2Q9_9FIRM</name>
<dbReference type="InterPro" id="IPR013324">
    <property type="entry name" value="RNA_pol_sigma_r3/r4-like"/>
</dbReference>
<dbReference type="EMBL" id="CP020991">
    <property type="protein sequence ID" value="AUO19545.1"/>
    <property type="molecule type" value="Genomic_DNA"/>
</dbReference>
<sequence length="124" mass="14378">MEKNVKVALLFDFYRNMLTSRQAESIDLYYNEDLSLAEISEHMGITRQGVRDNIKRAENTLFDTEDRLGLASRFLKIKSDLLKIDDIIRDIEASPNVKSLSDDIKHKINDILIIIHDINNIETE</sequence>
<dbReference type="InterPro" id="IPR054831">
    <property type="entry name" value="UPF0122_fam_protein"/>
</dbReference>
<comment type="function">
    <text evidence="2 3">Might take part in the signal recognition particle (SRP) pathway. This is inferred from the conservation of its genetic proximity to ftsY/ffh. May be a regulatory protein.</text>
</comment>
<dbReference type="NCBIfam" id="NF045758">
    <property type="entry name" value="YlxM"/>
    <property type="match status" value="1"/>
</dbReference>
<dbReference type="Proteomes" id="UP000235589">
    <property type="component" value="Chromosome"/>
</dbReference>
<evidence type="ECO:0000256" key="3">
    <source>
        <dbReference type="HAMAP-Rule" id="MF_00245"/>
    </source>
</evidence>
<evidence type="ECO:0000313" key="4">
    <source>
        <dbReference type="EMBL" id="AUO19545.1"/>
    </source>
</evidence>
<dbReference type="HAMAP" id="MF_00245">
    <property type="entry name" value="UPF0122"/>
    <property type="match status" value="1"/>
</dbReference>
<dbReference type="Pfam" id="PF04297">
    <property type="entry name" value="UPF0122"/>
    <property type="match status" value="1"/>
</dbReference>
<protein>
    <recommendedName>
        <fullName evidence="3">UPF0122 protein B9O19_01384</fullName>
    </recommendedName>
</protein>
<dbReference type="InterPro" id="IPR036388">
    <property type="entry name" value="WH-like_DNA-bd_sf"/>
</dbReference>
<keyword evidence="5" id="KW-1185">Reference proteome</keyword>
<comment type="similarity">
    <text evidence="1 3">Belongs to the UPF0122 family.</text>
</comment>